<organism evidence="1 2">
    <name type="scientific">Granulicella aggregans</name>
    <dbReference type="NCBI Taxonomy" id="474949"/>
    <lineage>
        <taxon>Bacteria</taxon>
        <taxon>Pseudomonadati</taxon>
        <taxon>Acidobacteriota</taxon>
        <taxon>Terriglobia</taxon>
        <taxon>Terriglobales</taxon>
        <taxon>Acidobacteriaceae</taxon>
        <taxon>Granulicella</taxon>
    </lineage>
</organism>
<accession>A0A7W7ZFF2</accession>
<reference evidence="1 2" key="1">
    <citation type="submission" date="2020-08" db="EMBL/GenBank/DDBJ databases">
        <title>Genomic Encyclopedia of Type Strains, Phase IV (KMG-V): Genome sequencing to study the core and pangenomes of soil and plant-associated prokaryotes.</title>
        <authorList>
            <person name="Whitman W."/>
        </authorList>
    </citation>
    <scope>NUCLEOTIDE SEQUENCE [LARGE SCALE GENOMIC DNA]</scope>
    <source>
        <strain evidence="1 2">M8UP14</strain>
    </source>
</reference>
<gene>
    <name evidence="1" type="ORF">HDF16_003559</name>
</gene>
<dbReference type="Proteomes" id="UP000540989">
    <property type="component" value="Unassembled WGS sequence"/>
</dbReference>
<dbReference type="AlphaFoldDB" id="A0A7W7ZFF2"/>
<evidence type="ECO:0000313" key="1">
    <source>
        <dbReference type="EMBL" id="MBB5058836.1"/>
    </source>
</evidence>
<dbReference type="EMBL" id="JACHIP010000005">
    <property type="protein sequence ID" value="MBB5058836.1"/>
    <property type="molecule type" value="Genomic_DNA"/>
</dbReference>
<name>A0A7W7ZFF2_9BACT</name>
<comment type="caution">
    <text evidence="1">The sequence shown here is derived from an EMBL/GenBank/DDBJ whole genome shotgun (WGS) entry which is preliminary data.</text>
</comment>
<proteinExistence type="predicted"/>
<keyword evidence="2" id="KW-1185">Reference proteome</keyword>
<evidence type="ECO:0000313" key="2">
    <source>
        <dbReference type="Proteomes" id="UP000540989"/>
    </source>
</evidence>
<sequence length="64" mass="7553">MALYTLPYNIAMLRSSKMNTYLPHNKIYELEDFRRDDIQAILRSHLGSAETHGMELRLRQRSDA</sequence>
<protein>
    <submittedName>
        <fullName evidence="1">Uncharacterized protein</fullName>
    </submittedName>
</protein>